<dbReference type="HOGENOM" id="CLU_020027_11_1_1"/>
<dbReference type="InterPro" id="IPR012338">
    <property type="entry name" value="Beta-lactam/transpept-like"/>
</dbReference>
<dbReference type="PANTHER" id="PTHR43283">
    <property type="entry name" value="BETA-LACTAMASE-RELATED"/>
    <property type="match status" value="1"/>
</dbReference>
<gene>
    <name evidence="4" type="ORF">A1O9_09288</name>
</gene>
<evidence type="ECO:0000313" key="4">
    <source>
        <dbReference type="EMBL" id="KEF54846.1"/>
    </source>
</evidence>
<reference evidence="4 5" key="1">
    <citation type="submission" date="2013-03" db="EMBL/GenBank/DDBJ databases">
        <title>The Genome Sequence of Exophiala aquamarina CBS 119918.</title>
        <authorList>
            <consortium name="The Broad Institute Genomics Platform"/>
            <person name="Cuomo C."/>
            <person name="de Hoog S."/>
            <person name="Gorbushina A."/>
            <person name="Walker B."/>
            <person name="Young S.K."/>
            <person name="Zeng Q."/>
            <person name="Gargeya S."/>
            <person name="Fitzgerald M."/>
            <person name="Haas B."/>
            <person name="Abouelleil A."/>
            <person name="Allen A.W."/>
            <person name="Alvarado L."/>
            <person name="Arachchi H.M."/>
            <person name="Berlin A.M."/>
            <person name="Chapman S.B."/>
            <person name="Gainer-Dewar J."/>
            <person name="Goldberg J."/>
            <person name="Griggs A."/>
            <person name="Gujja S."/>
            <person name="Hansen M."/>
            <person name="Howarth C."/>
            <person name="Imamovic A."/>
            <person name="Ireland A."/>
            <person name="Larimer J."/>
            <person name="McCowan C."/>
            <person name="Murphy C."/>
            <person name="Pearson M."/>
            <person name="Poon T.W."/>
            <person name="Priest M."/>
            <person name="Roberts A."/>
            <person name="Saif S."/>
            <person name="Shea T."/>
            <person name="Sisk P."/>
            <person name="Sykes S."/>
            <person name="Wortman J."/>
            <person name="Nusbaum C."/>
            <person name="Birren B."/>
        </authorList>
    </citation>
    <scope>NUCLEOTIDE SEQUENCE [LARGE SCALE GENOMIC DNA]</scope>
    <source>
        <strain evidence="4 5">CBS 119918</strain>
    </source>
</reference>
<dbReference type="SUPFAM" id="SSF56601">
    <property type="entry name" value="beta-lactamase/transpeptidase-like"/>
    <property type="match status" value="1"/>
</dbReference>
<dbReference type="Proteomes" id="UP000027920">
    <property type="component" value="Unassembled WGS sequence"/>
</dbReference>
<evidence type="ECO:0000256" key="1">
    <source>
        <dbReference type="ARBA" id="ARBA00009009"/>
    </source>
</evidence>
<dbReference type="EMBL" id="AMGV01000009">
    <property type="protein sequence ID" value="KEF54846.1"/>
    <property type="molecule type" value="Genomic_DNA"/>
</dbReference>
<evidence type="ECO:0000259" key="3">
    <source>
        <dbReference type="Pfam" id="PF00144"/>
    </source>
</evidence>
<dbReference type="GO" id="GO:0016787">
    <property type="term" value="F:hydrolase activity"/>
    <property type="evidence" value="ECO:0007669"/>
    <property type="project" value="UniProtKB-KW"/>
</dbReference>
<dbReference type="Pfam" id="PF00144">
    <property type="entry name" value="Beta-lactamase"/>
    <property type="match status" value="1"/>
</dbReference>
<dbReference type="AlphaFoldDB" id="A0A072P4T7"/>
<evidence type="ECO:0000313" key="5">
    <source>
        <dbReference type="Proteomes" id="UP000027920"/>
    </source>
</evidence>
<dbReference type="STRING" id="1182545.A0A072P4T7"/>
<feature type="domain" description="Beta-lactamase-related" evidence="3">
    <location>
        <begin position="8"/>
        <end position="393"/>
    </location>
</feature>
<keyword evidence="5" id="KW-1185">Reference proteome</keyword>
<proteinExistence type="inferred from homology"/>
<keyword evidence="2" id="KW-0378">Hydrolase</keyword>
<comment type="similarity">
    <text evidence="1">Belongs to the class-A beta-lactamase family.</text>
</comment>
<accession>A0A072P4T7</accession>
<dbReference type="VEuPathDB" id="FungiDB:A1O9_09288"/>
<dbReference type="PANTHER" id="PTHR43283:SF17">
    <property type="entry name" value="(LOVD), PUTATIVE (AFU_ORTHOLOGUE AFUA_5G00920)-RELATED"/>
    <property type="match status" value="1"/>
</dbReference>
<organism evidence="4 5">
    <name type="scientific">Exophiala aquamarina CBS 119918</name>
    <dbReference type="NCBI Taxonomy" id="1182545"/>
    <lineage>
        <taxon>Eukaryota</taxon>
        <taxon>Fungi</taxon>
        <taxon>Dikarya</taxon>
        <taxon>Ascomycota</taxon>
        <taxon>Pezizomycotina</taxon>
        <taxon>Eurotiomycetes</taxon>
        <taxon>Chaetothyriomycetidae</taxon>
        <taxon>Chaetothyriales</taxon>
        <taxon>Herpotrichiellaceae</taxon>
        <taxon>Exophiala</taxon>
    </lineage>
</organism>
<dbReference type="GeneID" id="25284198"/>
<sequence length="416" mass="44870">MDRVIEKLNAAAAPGPDRVMAGAVLAAATAKGDTFIRAFGTTTVHDDAPLLRTDSVMWLASVTKLLTTVAALQCVEKGFFELDAPISRILPAWANPDILTGFDDATGKPVLQKATKAITLRHLLTHTSGMALEQAHPVLAKWRRWAQGKPGDGGFQSVAEGGSMMELMAAGFSDPVDDLDVPLVYEPGDGWSYAGGLDVAARMIEQATGFTRFEDYMAEHICKPLAMKSTTFHPAQRAGLAVAPLTVKLPNNQLTSDIPLSFPNHDPKHDGGGSGLFSTAEDYLRLLTSLLLNDGRILHRDTVTAMFEPQLSNNEFLSANLAVPEFGRLMVPGMPVNRDWNWGLGGILAMDGIPDRASESCMWWCGIANGQWWIDQHAGTCGIILTHLIPPGDERTSALFGEFQNAVHAGMLVDID</sequence>
<comment type="caution">
    <text evidence="4">The sequence shown here is derived from an EMBL/GenBank/DDBJ whole genome shotgun (WGS) entry which is preliminary data.</text>
</comment>
<name>A0A072P4T7_9EURO</name>
<dbReference type="OrthoDB" id="428260at2759"/>
<dbReference type="InterPro" id="IPR050789">
    <property type="entry name" value="Diverse_Enzym_Activities"/>
</dbReference>
<protein>
    <submittedName>
        <fullName evidence="4">Beta-lactamase</fullName>
    </submittedName>
</protein>
<dbReference type="Gene3D" id="3.40.710.10">
    <property type="entry name" value="DD-peptidase/beta-lactamase superfamily"/>
    <property type="match status" value="1"/>
</dbReference>
<evidence type="ECO:0000256" key="2">
    <source>
        <dbReference type="ARBA" id="ARBA00022801"/>
    </source>
</evidence>
<dbReference type="RefSeq" id="XP_013257436.1">
    <property type="nucleotide sequence ID" value="XM_013401982.1"/>
</dbReference>
<dbReference type="InterPro" id="IPR001466">
    <property type="entry name" value="Beta-lactam-related"/>
</dbReference>